<comment type="similarity">
    <text evidence="6">Belongs to the formate--tetrahydrofolate ligase family.</text>
</comment>
<dbReference type="Proteomes" id="UP001596455">
    <property type="component" value="Unassembled WGS sequence"/>
</dbReference>
<organism evidence="7 8">
    <name type="scientific">Georgenia alba</name>
    <dbReference type="NCBI Taxonomy" id="2233858"/>
    <lineage>
        <taxon>Bacteria</taxon>
        <taxon>Bacillati</taxon>
        <taxon>Actinomycetota</taxon>
        <taxon>Actinomycetes</taxon>
        <taxon>Micrococcales</taxon>
        <taxon>Bogoriellaceae</taxon>
        <taxon>Georgenia</taxon>
    </lineage>
</organism>
<keyword evidence="3 6" id="KW-0436">Ligase</keyword>
<evidence type="ECO:0000256" key="4">
    <source>
        <dbReference type="ARBA" id="ARBA00022741"/>
    </source>
</evidence>
<reference evidence="8" key="1">
    <citation type="journal article" date="2019" name="Int. J. Syst. Evol. Microbiol.">
        <title>The Global Catalogue of Microorganisms (GCM) 10K type strain sequencing project: providing services to taxonomists for standard genome sequencing and annotation.</title>
        <authorList>
            <consortium name="The Broad Institute Genomics Platform"/>
            <consortium name="The Broad Institute Genome Sequencing Center for Infectious Disease"/>
            <person name="Wu L."/>
            <person name="Ma J."/>
        </authorList>
    </citation>
    <scope>NUCLEOTIDE SEQUENCE [LARGE SCALE GENOMIC DNA]</scope>
    <source>
        <strain evidence="8">JCM 1490</strain>
    </source>
</reference>
<comment type="catalytic activity">
    <reaction evidence="6">
        <text>(6S)-5,6,7,8-tetrahydrofolate + formate + ATP = (6R)-10-formyltetrahydrofolate + ADP + phosphate</text>
        <dbReference type="Rhea" id="RHEA:20221"/>
        <dbReference type="ChEBI" id="CHEBI:15740"/>
        <dbReference type="ChEBI" id="CHEBI:30616"/>
        <dbReference type="ChEBI" id="CHEBI:43474"/>
        <dbReference type="ChEBI" id="CHEBI:57453"/>
        <dbReference type="ChEBI" id="CHEBI:195366"/>
        <dbReference type="ChEBI" id="CHEBI:456216"/>
        <dbReference type="EC" id="6.3.4.3"/>
    </reaction>
</comment>
<comment type="pathway">
    <text evidence="1 6">One-carbon metabolism; tetrahydrofolate interconversion.</text>
</comment>
<evidence type="ECO:0000256" key="5">
    <source>
        <dbReference type="ARBA" id="ARBA00022840"/>
    </source>
</evidence>
<dbReference type="InterPro" id="IPR027417">
    <property type="entry name" value="P-loop_NTPase"/>
</dbReference>
<dbReference type="Gene3D" id="3.10.410.10">
    <property type="entry name" value="Formyltetrahydrofolate synthetase, domain 3"/>
    <property type="match status" value="1"/>
</dbReference>
<dbReference type="PROSITE" id="PS00722">
    <property type="entry name" value="FTHFS_2"/>
    <property type="match status" value="1"/>
</dbReference>
<keyword evidence="2 6" id="KW-0554">One-carbon metabolism</keyword>
<name>A0ABW2Q7D8_9MICO</name>
<keyword evidence="5 6" id="KW-0067">ATP-binding</keyword>
<gene>
    <name evidence="6" type="primary">fhs</name>
    <name evidence="7" type="ORF">ACFQQL_00080</name>
</gene>
<dbReference type="SUPFAM" id="SSF52540">
    <property type="entry name" value="P-loop containing nucleoside triphosphate hydrolases"/>
    <property type="match status" value="1"/>
</dbReference>
<dbReference type="EC" id="6.3.4.3" evidence="6"/>
<feature type="binding site" evidence="6">
    <location>
        <begin position="63"/>
        <end position="70"/>
    </location>
    <ligand>
        <name>ATP</name>
        <dbReference type="ChEBI" id="CHEBI:30616"/>
    </ligand>
</feature>
<dbReference type="InterPro" id="IPR000559">
    <property type="entry name" value="Formate_THF_ligase"/>
</dbReference>
<dbReference type="GO" id="GO:0004329">
    <property type="term" value="F:formate-tetrahydrofolate ligase activity"/>
    <property type="evidence" value="ECO:0007669"/>
    <property type="project" value="UniProtKB-EC"/>
</dbReference>
<evidence type="ECO:0000313" key="7">
    <source>
        <dbReference type="EMBL" id="MFC7403485.1"/>
    </source>
</evidence>
<protein>
    <recommendedName>
        <fullName evidence="6">Formate--tetrahydrofolate ligase</fullName>
        <ecNumber evidence="6">6.3.4.3</ecNumber>
    </recommendedName>
    <alternativeName>
        <fullName evidence="6">Formyltetrahydrofolate synthetase</fullName>
        <shortName evidence="6">FHS</shortName>
        <shortName evidence="6">FTHFS</shortName>
    </alternativeName>
</protein>
<evidence type="ECO:0000256" key="2">
    <source>
        <dbReference type="ARBA" id="ARBA00022563"/>
    </source>
</evidence>
<dbReference type="EMBL" id="JBHTCQ010000001">
    <property type="protein sequence ID" value="MFC7403485.1"/>
    <property type="molecule type" value="Genomic_DNA"/>
</dbReference>
<sequence>MTVDDLDFARAADIRPIEEIAAKAGIPHEAIEPYGRHIAKVDVTKLAPGGRGKLVLVSAMSPTPAGEGKTTTSIGLADAIARAGRRTIVALREPSLGPVLGMKGGAAGGGRSQVLPMEDINLHFTGDFHAITTANNTLAAIVDNSIHQGNPLGIDARRVTWRRVLDVNDRSLRNVVTGLGGPAEGVPREAGFDITAASEVMAVLCLATDLADLKERLARITVGLTGDRRPVTVGDLGAQGALTTLLRHAIKPNLVQTIAGTPAFVHGGPFGNIAHGCNSVIATTTARSLADVVVTEAGFGADLGAEKFLDIKTRVGDVVPDAVVLVATIRSLKYHSGVAASELETPDAAAVEAGMPNLVRHVENIRKFGLEPVVAINSFPSDTDEERAVVLEWAAANGVRAAVADIWARGGGDEGGDELAAAVLEVLDGPGDASSFRRLYEPEATVEEKIRTVAREIYRADDVEFSTAARRRHAEIEQNGWDDLPVCIAKTQYSFSDDAKALGAAEHFTLQVRDLVARTGAGFVVALTGTIMTMPGLPKTPAFERIDVDEHGVISGLS</sequence>
<comment type="caution">
    <text evidence="7">The sequence shown here is derived from an EMBL/GenBank/DDBJ whole genome shotgun (WGS) entry which is preliminary data.</text>
</comment>
<proteinExistence type="inferred from homology"/>
<dbReference type="Pfam" id="PF01268">
    <property type="entry name" value="FTHFS"/>
    <property type="match status" value="1"/>
</dbReference>
<dbReference type="Gene3D" id="3.40.50.300">
    <property type="entry name" value="P-loop containing nucleotide triphosphate hydrolases"/>
    <property type="match status" value="1"/>
</dbReference>
<dbReference type="InterPro" id="IPR020628">
    <property type="entry name" value="Formate_THF_ligase_CS"/>
</dbReference>
<evidence type="ECO:0000256" key="6">
    <source>
        <dbReference type="HAMAP-Rule" id="MF_01543"/>
    </source>
</evidence>
<dbReference type="NCBIfam" id="NF010030">
    <property type="entry name" value="PRK13505.1"/>
    <property type="match status" value="1"/>
</dbReference>
<evidence type="ECO:0000256" key="1">
    <source>
        <dbReference type="ARBA" id="ARBA00004777"/>
    </source>
</evidence>
<dbReference type="PROSITE" id="PS00721">
    <property type="entry name" value="FTHFS_1"/>
    <property type="match status" value="1"/>
</dbReference>
<dbReference type="RefSeq" id="WP_382389990.1">
    <property type="nucleotide sequence ID" value="NZ_JBHTCQ010000001.1"/>
</dbReference>
<evidence type="ECO:0000256" key="3">
    <source>
        <dbReference type="ARBA" id="ARBA00022598"/>
    </source>
</evidence>
<accession>A0ABW2Q7D8</accession>
<dbReference type="Gene3D" id="3.30.1510.10">
    <property type="entry name" value="Domain 2, N(10)-formyltetrahydrofolate synthetase"/>
    <property type="match status" value="1"/>
</dbReference>
<keyword evidence="8" id="KW-1185">Reference proteome</keyword>
<evidence type="ECO:0000313" key="8">
    <source>
        <dbReference type="Proteomes" id="UP001596455"/>
    </source>
</evidence>
<keyword evidence="4 6" id="KW-0547">Nucleotide-binding</keyword>
<dbReference type="HAMAP" id="MF_01543">
    <property type="entry name" value="FTHFS"/>
    <property type="match status" value="1"/>
</dbReference>
<dbReference type="CDD" id="cd00477">
    <property type="entry name" value="FTHFS"/>
    <property type="match status" value="1"/>
</dbReference>